<feature type="transmembrane region" description="Helical" evidence="8">
    <location>
        <begin position="385"/>
        <end position="402"/>
    </location>
</feature>
<dbReference type="InterPro" id="IPR001463">
    <property type="entry name" value="Na/Ala_symport"/>
</dbReference>
<organism evidence="9 10">
    <name type="scientific">Acetomicrobium hydrogeniformans ATCC BAA-1850</name>
    <dbReference type="NCBI Taxonomy" id="592015"/>
    <lineage>
        <taxon>Bacteria</taxon>
        <taxon>Thermotogati</taxon>
        <taxon>Synergistota</taxon>
        <taxon>Synergistia</taxon>
        <taxon>Synergistales</taxon>
        <taxon>Acetomicrobiaceae</taxon>
        <taxon>Acetomicrobium</taxon>
    </lineage>
</organism>
<keyword evidence="4 8" id="KW-1003">Cell membrane</keyword>
<proteinExistence type="inferred from homology"/>
<accession>A0A0T5XA48</accession>
<feature type="transmembrane region" description="Helical" evidence="8">
    <location>
        <begin position="6"/>
        <end position="32"/>
    </location>
</feature>
<dbReference type="OrthoDB" id="9804874at2"/>
<evidence type="ECO:0000256" key="4">
    <source>
        <dbReference type="ARBA" id="ARBA00022475"/>
    </source>
</evidence>
<feature type="transmembrane region" description="Helical" evidence="8">
    <location>
        <begin position="408"/>
        <end position="430"/>
    </location>
</feature>
<dbReference type="STRING" id="592015.HMPREF1705_04489"/>
<evidence type="ECO:0000256" key="1">
    <source>
        <dbReference type="ARBA" id="ARBA00004651"/>
    </source>
</evidence>
<dbReference type="GO" id="GO:0005886">
    <property type="term" value="C:plasma membrane"/>
    <property type="evidence" value="ECO:0007669"/>
    <property type="project" value="UniProtKB-SubCell"/>
</dbReference>
<evidence type="ECO:0000256" key="6">
    <source>
        <dbReference type="ARBA" id="ARBA00022989"/>
    </source>
</evidence>
<dbReference type="PANTHER" id="PTHR30330:SF3">
    <property type="entry name" value="TRANSCRIPTIONAL REGULATOR, LRP FAMILY"/>
    <property type="match status" value="1"/>
</dbReference>
<name>A0A0T5XA48_9BACT</name>
<reference evidence="10" key="1">
    <citation type="submission" date="2012-09" db="EMBL/GenBank/DDBJ databases">
        <authorList>
            <person name="Weinstock G."/>
            <person name="Sodergren E."/>
            <person name="Clifton S."/>
            <person name="Fulton L."/>
            <person name="Fulton B."/>
            <person name="Courtney L."/>
            <person name="Fronick C."/>
            <person name="Harrison M."/>
            <person name="Strong C."/>
            <person name="Farmer C."/>
            <person name="Delehaunty K."/>
            <person name="Markovic C."/>
            <person name="Hall O."/>
            <person name="Minx P."/>
            <person name="Tomlinson C."/>
            <person name="Mitreva M."/>
            <person name="Nelson J."/>
            <person name="Hou S."/>
            <person name="Wollam A."/>
            <person name="Pepin K.H."/>
            <person name="Johnson M."/>
            <person name="Bhonagiri V."/>
            <person name="Nash W.E."/>
            <person name="Suruliraj S."/>
            <person name="Warren W."/>
            <person name="Chinwalla A."/>
            <person name="Mardis E.R."/>
            <person name="Wilson R.K."/>
        </authorList>
    </citation>
    <scope>NUCLEOTIDE SEQUENCE [LARGE SCALE GENOMIC DNA]</scope>
    <source>
        <strain evidence="10">OS1</strain>
    </source>
</reference>
<keyword evidence="6 8" id="KW-1133">Transmembrane helix</keyword>
<evidence type="ECO:0000256" key="3">
    <source>
        <dbReference type="ARBA" id="ARBA00022448"/>
    </source>
</evidence>
<dbReference type="NCBIfam" id="TIGR00835">
    <property type="entry name" value="agcS"/>
    <property type="match status" value="1"/>
</dbReference>
<feature type="transmembrane region" description="Helical" evidence="8">
    <location>
        <begin position="243"/>
        <end position="266"/>
    </location>
</feature>
<dbReference type="PRINTS" id="PR00175">
    <property type="entry name" value="NAALASMPORT"/>
</dbReference>
<dbReference type="GO" id="GO:0005283">
    <property type="term" value="F:amino acid:sodium symporter activity"/>
    <property type="evidence" value="ECO:0007669"/>
    <property type="project" value="InterPro"/>
</dbReference>
<comment type="caution">
    <text evidence="9">The sequence shown here is derived from an EMBL/GenBank/DDBJ whole genome shotgun (WGS) entry which is preliminary data.</text>
</comment>
<protein>
    <submittedName>
        <fullName evidence="9">Amino acid carrier protein</fullName>
    </submittedName>
</protein>
<feature type="transmembrane region" description="Helical" evidence="8">
    <location>
        <begin position="147"/>
        <end position="166"/>
    </location>
</feature>
<feature type="transmembrane region" description="Helical" evidence="8">
    <location>
        <begin position="348"/>
        <end position="373"/>
    </location>
</feature>
<evidence type="ECO:0000256" key="5">
    <source>
        <dbReference type="ARBA" id="ARBA00022692"/>
    </source>
</evidence>
<evidence type="ECO:0000313" key="9">
    <source>
        <dbReference type="EMBL" id="KRT35225.1"/>
    </source>
</evidence>
<keyword evidence="3 8" id="KW-0813">Transport</keyword>
<dbReference type="PROSITE" id="PS00873">
    <property type="entry name" value="NA_ALANINE_SYMP"/>
    <property type="match status" value="1"/>
</dbReference>
<gene>
    <name evidence="9" type="ORF">HMPREF1705_04489</name>
</gene>
<dbReference type="Proteomes" id="UP000005273">
    <property type="component" value="Unassembled WGS sequence"/>
</dbReference>
<feature type="transmembrane region" description="Helical" evidence="8">
    <location>
        <begin position="97"/>
        <end position="117"/>
    </location>
</feature>
<comment type="subcellular location">
    <subcellularLocation>
        <location evidence="1 8">Cell membrane</location>
        <topology evidence="1 8">Multi-pass membrane protein</topology>
    </subcellularLocation>
</comment>
<evidence type="ECO:0000256" key="2">
    <source>
        <dbReference type="ARBA" id="ARBA00009261"/>
    </source>
</evidence>
<keyword evidence="7 8" id="KW-0472">Membrane</keyword>
<evidence type="ECO:0000313" key="10">
    <source>
        <dbReference type="Proteomes" id="UP000005273"/>
    </source>
</evidence>
<dbReference type="EMBL" id="ACJX03000001">
    <property type="protein sequence ID" value="KRT35225.1"/>
    <property type="molecule type" value="Genomic_DNA"/>
</dbReference>
<evidence type="ECO:0000256" key="7">
    <source>
        <dbReference type="ARBA" id="ARBA00023136"/>
    </source>
</evidence>
<dbReference type="AlphaFoldDB" id="A0A0T5XA48"/>
<keyword evidence="8" id="KW-0769">Symport</keyword>
<comment type="similarity">
    <text evidence="2 8">Belongs to the alanine or glycine:cation symporter (AGCS) (TC 2.A.25) family.</text>
</comment>
<feature type="transmembrane region" description="Helical" evidence="8">
    <location>
        <begin position="70"/>
        <end position="91"/>
    </location>
</feature>
<feature type="transmembrane region" description="Helical" evidence="8">
    <location>
        <begin position="213"/>
        <end position="231"/>
    </location>
</feature>
<dbReference type="Gene3D" id="1.20.1740.10">
    <property type="entry name" value="Amino acid/polyamine transporter I"/>
    <property type="match status" value="1"/>
</dbReference>
<keyword evidence="10" id="KW-1185">Reference proteome</keyword>
<sequence length="460" mass="49362">MTLEGILNWITGVLWGPPMMVFILAAGLYFTIGSKFFQIRKFGLIFKETLGKIGFSHGEEGSMTPFQATAAGIGAVVGAGNIAGVAVAITFGGPGAIFWMWITAILGMVVKTVEVSIGIHYRTRIGNTVYGGPMHFISKGLGPKWEWLSILYSICLFLGVLMTSTLVQPHTMGVAMKTMFNIHPLITVSFGVIVTGITIIGGFSVIGRVSEKLTPIMGLVYIVGALIVIGMNAKNIPSSFGLIFSHALSPTPAMGGFAGAAVAYTLRQGIARGLFSNEAGLGTAALIHSTARTDHPVRQGLWGAFEAFFDTIIICSITALVILSTGMWTSGLTGAELTMASLESTLGIIGRYVVGFGILTFVISTMISYYVCFETAVTKLFGTKLIFPMKFVFLAPALIFATRPTPVIWLFTDIFVGILAVPNLIGLLLLSPVFFKKLLPDFLENYKSGNFRYPARIDKS</sequence>
<dbReference type="RefSeq" id="WP_057940710.1">
    <property type="nucleotide sequence ID" value="NZ_ACJX03000001.1"/>
</dbReference>
<evidence type="ECO:0000256" key="8">
    <source>
        <dbReference type="RuleBase" id="RU363064"/>
    </source>
</evidence>
<feature type="transmembrane region" description="Helical" evidence="8">
    <location>
        <begin position="307"/>
        <end position="328"/>
    </location>
</feature>
<feature type="transmembrane region" description="Helical" evidence="8">
    <location>
        <begin position="186"/>
        <end position="206"/>
    </location>
</feature>
<dbReference type="Pfam" id="PF01235">
    <property type="entry name" value="Na_Ala_symp"/>
    <property type="match status" value="1"/>
</dbReference>
<keyword evidence="5 8" id="KW-0812">Transmembrane</keyword>
<dbReference type="PANTHER" id="PTHR30330">
    <property type="entry name" value="AGSS FAMILY TRANSPORTER, SODIUM-ALANINE"/>
    <property type="match status" value="1"/>
</dbReference>